<keyword evidence="1" id="KW-0238">DNA-binding</keyword>
<evidence type="ECO:0000313" key="2">
    <source>
        <dbReference type="EMBL" id="EIM57483.1"/>
    </source>
</evidence>
<evidence type="ECO:0000313" key="3">
    <source>
        <dbReference type="Proteomes" id="UP000005753"/>
    </source>
</evidence>
<dbReference type="InterPro" id="IPR036388">
    <property type="entry name" value="WH-like_DNA-bd_sf"/>
</dbReference>
<dbReference type="Gene3D" id="1.10.10.10">
    <property type="entry name" value="Winged helix-like DNA-binding domain superfamily/Winged helix DNA-binding domain"/>
    <property type="match status" value="1"/>
</dbReference>
<dbReference type="GO" id="GO:0005829">
    <property type="term" value="C:cytosol"/>
    <property type="evidence" value="ECO:0007669"/>
    <property type="project" value="TreeGrafter"/>
</dbReference>
<dbReference type="EMBL" id="CM001487">
    <property type="protein sequence ID" value="EIM57483.1"/>
    <property type="molecule type" value="Genomic_DNA"/>
</dbReference>
<dbReference type="AlphaFoldDB" id="I5AUL0"/>
<dbReference type="SUPFAM" id="SSF46785">
    <property type="entry name" value="Winged helix' DNA-binding domain"/>
    <property type="match status" value="1"/>
</dbReference>
<dbReference type="GO" id="GO:0003700">
    <property type="term" value="F:DNA-binding transcription factor activity"/>
    <property type="evidence" value="ECO:0007669"/>
    <property type="project" value="TreeGrafter"/>
</dbReference>
<dbReference type="InterPro" id="IPR036390">
    <property type="entry name" value="WH_DNA-bd_sf"/>
</dbReference>
<dbReference type="GO" id="GO:0003677">
    <property type="term" value="F:DNA binding"/>
    <property type="evidence" value="ECO:0007669"/>
    <property type="project" value="UniProtKB-KW"/>
</dbReference>
<proteinExistence type="predicted"/>
<reference evidence="2 3" key="1">
    <citation type="submission" date="2010-08" db="EMBL/GenBank/DDBJ databases">
        <authorList>
            <consortium name="US DOE Joint Genome Institute (JGI-PGF)"/>
            <person name="Lucas S."/>
            <person name="Copeland A."/>
            <person name="Lapidus A."/>
            <person name="Cheng J.-F."/>
            <person name="Bruce D."/>
            <person name="Goodwin L."/>
            <person name="Pitluck S."/>
            <person name="Land M.L."/>
            <person name="Hauser L."/>
            <person name="Chang Y.-J."/>
            <person name="Anderson I.J."/>
            <person name="Johnson E."/>
            <person name="Mulhopadhyay B."/>
            <person name="Kyrpides N."/>
            <person name="Woyke T.J."/>
        </authorList>
    </citation>
    <scope>NUCLEOTIDE SEQUENCE [LARGE SCALE GENOMIC DNA]</scope>
    <source>
        <strain evidence="2 3">6</strain>
    </source>
</reference>
<dbReference type="PANTHER" id="PTHR33221">
    <property type="entry name" value="WINGED HELIX-TURN-HELIX TRANSCRIPTIONAL REGULATOR, RRF2 FAMILY"/>
    <property type="match status" value="1"/>
</dbReference>
<reference evidence="2 3" key="2">
    <citation type="submission" date="2012-02" db="EMBL/GenBank/DDBJ databases">
        <title>Improved High-Quality Draft sequence of Eubacterium cellulosolvens 6.</title>
        <authorList>
            <consortium name="US DOE Joint Genome Institute"/>
            <person name="Lucas S."/>
            <person name="Han J."/>
            <person name="Lapidus A."/>
            <person name="Cheng J.-F."/>
            <person name="Goodwin L."/>
            <person name="Pitluck S."/>
            <person name="Peters L."/>
            <person name="Mikhailova N."/>
            <person name="Gu W."/>
            <person name="Detter J.C."/>
            <person name="Han C."/>
            <person name="Tapia R."/>
            <person name="Land M."/>
            <person name="Hauser L."/>
            <person name="Kyrpides N."/>
            <person name="Ivanova N."/>
            <person name="Pagani I."/>
            <person name="Johnson E."/>
            <person name="Mukhopadhyay B."/>
            <person name="Anderson I."/>
            <person name="Woyke T."/>
        </authorList>
    </citation>
    <scope>NUCLEOTIDE SEQUENCE [LARGE SCALE GENOMIC DNA]</scope>
    <source>
        <strain evidence="2 3">6</strain>
    </source>
</reference>
<organism evidence="2 3">
    <name type="scientific">Eubacterium cellulosolvens (strain ATCC 43171 / JCM 9499 / 6)</name>
    <name type="common">Cillobacterium cellulosolvens</name>
    <dbReference type="NCBI Taxonomy" id="633697"/>
    <lineage>
        <taxon>Bacteria</taxon>
        <taxon>Bacillati</taxon>
        <taxon>Bacillota</taxon>
        <taxon>Clostridia</taxon>
        <taxon>Eubacteriales</taxon>
        <taxon>Eubacteriaceae</taxon>
        <taxon>Eubacterium</taxon>
    </lineage>
</organism>
<dbReference type="eggNOG" id="COG1959">
    <property type="taxonomic scope" value="Bacteria"/>
</dbReference>
<gene>
    <name evidence="2" type="ORF">EubceDRAFT1_1703</name>
</gene>
<keyword evidence="3" id="KW-1185">Reference proteome</keyword>
<accession>I5AUL0</accession>
<name>I5AUL0_EUBC6</name>
<dbReference type="InterPro" id="IPR000944">
    <property type="entry name" value="Tscrpt_reg_Rrf2"/>
</dbReference>
<protein>
    <submittedName>
        <fullName evidence="2">Rrf2 family protein, putative transcriptional regulator</fullName>
    </submittedName>
</protein>
<sequence>MKISTKGRYALRMMLDIALHDNGVPVRIKDISARQEISLKYLEQIVSALVRAKYLKSVRGPQGGYLLAKKASEYTVGDILRVTEGSLSPVECLAGDVNDCPRRGSCVTLRLWEELDEAISKVVDSYTIEDLKNWNAGMINDYVI</sequence>
<dbReference type="HOGENOM" id="CLU_107144_0_1_9"/>
<dbReference type="STRING" id="633697.EubceDRAFT1_1703"/>
<dbReference type="Pfam" id="PF02082">
    <property type="entry name" value="Rrf2"/>
    <property type="match status" value="1"/>
</dbReference>
<dbReference type="NCBIfam" id="TIGR00738">
    <property type="entry name" value="rrf2_super"/>
    <property type="match status" value="1"/>
</dbReference>
<dbReference type="OrthoDB" id="9808360at2"/>
<dbReference type="Proteomes" id="UP000005753">
    <property type="component" value="Chromosome"/>
</dbReference>
<dbReference type="PROSITE" id="PS51197">
    <property type="entry name" value="HTH_RRF2_2"/>
    <property type="match status" value="1"/>
</dbReference>
<evidence type="ECO:0000256" key="1">
    <source>
        <dbReference type="ARBA" id="ARBA00023125"/>
    </source>
</evidence>
<dbReference type="PANTHER" id="PTHR33221:SF5">
    <property type="entry name" value="HTH-TYPE TRANSCRIPTIONAL REGULATOR ISCR"/>
    <property type="match status" value="1"/>
</dbReference>